<dbReference type="STRING" id="545695.TREAZ_1243"/>
<keyword evidence="2" id="KW-1185">Reference proteome</keyword>
<evidence type="ECO:0000313" key="1">
    <source>
        <dbReference type="EMBL" id="AEF80855.1"/>
    </source>
</evidence>
<accession>F5Y6M7</accession>
<name>F5Y6M7_LEAAZ</name>
<dbReference type="OrthoDB" id="9848541at2"/>
<dbReference type="RefSeq" id="WP_015710751.1">
    <property type="nucleotide sequence ID" value="NC_015577.1"/>
</dbReference>
<dbReference type="PROSITE" id="PS51257">
    <property type="entry name" value="PROKAR_LIPOPROTEIN"/>
    <property type="match status" value="1"/>
</dbReference>
<dbReference type="EMBL" id="CP001841">
    <property type="protein sequence ID" value="AEF80855.1"/>
    <property type="molecule type" value="Genomic_DNA"/>
</dbReference>
<dbReference type="eggNOG" id="COG0457">
    <property type="taxonomic scope" value="Bacteria"/>
</dbReference>
<protein>
    <submittedName>
        <fullName evidence="1">Putative lipoprotein</fullName>
    </submittedName>
</protein>
<keyword evidence="1" id="KW-0449">Lipoprotein</keyword>
<dbReference type="InParanoid" id="F5Y6M7"/>
<reference evidence="1 2" key="2">
    <citation type="journal article" date="2011" name="ISME J.">
        <title>RNA-seq reveals cooperative metabolic interactions between two termite-gut spirochete species in co-culture.</title>
        <authorList>
            <person name="Rosenthal A.Z."/>
            <person name="Matson E.G."/>
            <person name="Eldar A."/>
            <person name="Leadbetter J.R."/>
        </authorList>
    </citation>
    <scope>NUCLEOTIDE SEQUENCE [LARGE SCALE GENOMIC DNA]</scope>
    <source>
        <strain evidence="2">ATCC BAA-888 / DSM 13862 / ZAS-9</strain>
    </source>
</reference>
<dbReference type="KEGG" id="taz:TREAZ_1243"/>
<evidence type="ECO:0000313" key="2">
    <source>
        <dbReference type="Proteomes" id="UP000009222"/>
    </source>
</evidence>
<reference evidence="2" key="1">
    <citation type="submission" date="2009-12" db="EMBL/GenBank/DDBJ databases">
        <title>Complete sequence of Treponema azotonutricium strain ZAS-9.</title>
        <authorList>
            <person name="Tetu S.G."/>
            <person name="Matson E."/>
            <person name="Ren Q."/>
            <person name="Seshadri R."/>
            <person name="Elbourne L."/>
            <person name="Hassan K.A."/>
            <person name="Durkin A."/>
            <person name="Radune D."/>
            <person name="Mohamoud Y."/>
            <person name="Shay R."/>
            <person name="Jin S."/>
            <person name="Zhang X."/>
            <person name="Lucey K."/>
            <person name="Ballor N.R."/>
            <person name="Ottesen E."/>
            <person name="Rosenthal R."/>
            <person name="Allen A."/>
            <person name="Leadbetter J.R."/>
            <person name="Paulsen I.T."/>
        </authorList>
    </citation>
    <scope>NUCLEOTIDE SEQUENCE [LARGE SCALE GENOMIC DNA]</scope>
    <source>
        <strain evidence="2">ATCC BAA-888 / DSM 13862 / ZAS-9</strain>
    </source>
</reference>
<dbReference type="Proteomes" id="UP000009222">
    <property type="component" value="Chromosome"/>
</dbReference>
<dbReference type="AlphaFoldDB" id="F5Y6M7"/>
<proteinExistence type="predicted"/>
<dbReference type="HOGENOM" id="CLU_823710_0_0_12"/>
<sequence length="337" mass="35902">MKSSFFLLLSMLILISLGCLGCSREGLATGAMPPTEDAPPVAPANASPGFKPSISLGEIAELERAGGYFPGLGLAESGLHESAGDYGAAVIASYKELSWAYGYGSVDKPSVEDGIRQVLEYLESQSLNAGTDEGKARSNAVNAAKGVLAFSGEDWKDAASLLNAAGFDGDESDSFARWMLLVCSLETGDEAARLLYGAIRARYSNFPEYWYRGARGFKGNIASSYAEQCINLNPQGHFAPECRKIIAGNLGLGGKGEAIRSKAEIEDGIKRSVSAEDPRLLEDILPLMSLPDNVYTLYALGSLKALAAYPVFKEYFSEQASLSGGRLAERLSYISRG</sequence>
<gene>
    <name evidence="1" type="ordered locus">TREAZ_1243</name>
</gene>
<organism evidence="1 2">
    <name type="scientific">Leadbettera azotonutricia (strain ATCC BAA-888 / DSM 13862 / ZAS-9)</name>
    <name type="common">Treponema azotonutricium</name>
    <dbReference type="NCBI Taxonomy" id="545695"/>
    <lineage>
        <taxon>Bacteria</taxon>
        <taxon>Pseudomonadati</taxon>
        <taxon>Spirochaetota</taxon>
        <taxon>Spirochaetia</taxon>
        <taxon>Spirochaetales</taxon>
        <taxon>Breznakiellaceae</taxon>
        <taxon>Leadbettera</taxon>
    </lineage>
</organism>